<dbReference type="GO" id="GO:0009401">
    <property type="term" value="P:phosphoenolpyruvate-dependent sugar phosphotransferase system"/>
    <property type="evidence" value="ECO:0007669"/>
    <property type="project" value="UniProtKB-KW"/>
</dbReference>
<evidence type="ECO:0000256" key="6">
    <source>
        <dbReference type="ARBA" id="ARBA00022683"/>
    </source>
</evidence>
<dbReference type="GO" id="GO:0016301">
    <property type="term" value="F:kinase activity"/>
    <property type="evidence" value="ECO:0007669"/>
    <property type="project" value="UniProtKB-KW"/>
</dbReference>
<keyword evidence="2" id="KW-0813">Transport</keyword>
<keyword evidence="10" id="KW-1185">Reference proteome</keyword>
<name>A0A1H7XPX0_9BACT</name>
<evidence type="ECO:0000313" key="10">
    <source>
        <dbReference type="Proteomes" id="UP000198744"/>
    </source>
</evidence>
<protein>
    <submittedName>
        <fullName evidence="9">PTS system, mannose-specific IIB component</fullName>
    </submittedName>
</protein>
<comment type="subcellular location">
    <subcellularLocation>
        <location evidence="1">Cytoplasm</location>
    </subcellularLocation>
</comment>
<sequence>MKSNYEIVLVRVDDRLIHGQILEAWLPFLKASCIIVANDGVASDLFRETVMRMAVPSDTEVIIRSIDEFSGNYPYTHANGKKTLVLFSCISDAMRAYASGFRFSQLNIGNVYSENGAMICLPSVLLGSQDIDRLEELIRENVTIELRRVPKERSCNFKNYLKTHKP</sequence>
<dbReference type="STRING" id="43775.SAMN04489760_11171"/>
<dbReference type="SUPFAM" id="SSF52728">
    <property type="entry name" value="PTS IIb component"/>
    <property type="match status" value="1"/>
</dbReference>
<dbReference type="Pfam" id="PF03830">
    <property type="entry name" value="PTSIIB_sorb"/>
    <property type="match status" value="1"/>
</dbReference>
<keyword evidence="5" id="KW-0808">Transferase</keyword>
<dbReference type="InterPro" id="IPR004720">
    <property type="entry name" value="PTS_IIB_sorbose-sp"/>
</dbReference>
<dbReference type="RefSeq" id="WP_093883413.1">
    <property type="nucleotide sequence ID" value="NZ_FOBS01000011.1"/>
</dbReference>
<dbReference type="Proteomes" id="UP000198744">
    <property type="component" value="Unassembled WGS sequence"/>
</dbReference>
<dbReference type="Gene3D" id="3.40.35.10">
    <property type="entry name" value="Phosphotransferase system, sorbose subfamily IIB component"/>
    <property type="match status" value="1"/>
</dbReference>
<evidence type="ECO:0000313" key="9">
    <source>
        <dbReference type="EMBL" id="SEM35227.1"/>
    </source>
</evidence>
<accession>A0A1H7XPX0</accession>
<dbReference type="GO" id="GO:0005737">
    <property type="term" value="C:cytoplasm"/>
    <property type="evidence" value="ECO:0007669"/>
    <property type="project" value="UniProtKB-SubCell"/>
</dbReference>
<organism evidence="9 10">
    <name type="scientific">Syntrophus gentianae</name>
    <dbReference type="NCBI Taxonomy" id="43775"/>
    <lineage>
        <taxon>Bacteria</taxon>
        <taxon>Pseudomonadati</taxon>
        <taxon>Thermodesulfobacteriota</taxon>
        <taxon>Syntrophia</taxon>
        <taxon>Syntrophales</taxon>
        <taxon>Syntrophaceae</taxon>
        <taxon>Syntrophus</taxon>
    </lineage>
</organism>
<proteinExistence type="predicted"/>
<evidence type="ECO:0000256" key="1">
    <source>
        <dbReference type="ARBA" id="ARBA00004496"/>
    </source>
</evidence>
<evidence type="ECO:0000256" key="7">
    <source>
        <dbReference type="ARBA" id="ARBA00022777"/>
    </source>
</evidence>
<dbReference type="EMBL" id="FOBS01000011">
    <property type="protein sequence ID" value="SEM35227.1"/>
    <property type="molecule type" value="Genomic_DNA"/>
</dbReference>
<evidence type="ECO:0000256" key="5">
    <source>
        <dbReference type="ARBA" id="ARBA00022679"/>
    </source>
</evidence>
<keyword evidence="7" id="KW-0418">Kinase</keyword>
<dbReference type="AlphaFoldDB" id="A0A1H7XPX0"/>
<dbReference type="GO" id="GO:0008982">
    <property type="term" value="F:protein-N(PI)-phosphohistidine-sugar phosphotransferase activity"/>
    <property type="evidence" value="ECO:0007669"/>
    <property type="project" value="InterPro"/>
</dbReference>
<reference evidence="9 10" key="1">
    <citation type="submission" date="2016-10" db="EMBL/GenBank/DDBJ databases">
        <authorList>
            <person name="de Groot N.N."/>
        </authorList>
    </citation>
    <scope>NUCLEOTIDE SEQUENCE [LARGE SCALE GENOMIC DNA]</scope>
    <source>
        <strain evidence="9 10">DSM 8423</strain>
    </source>
</reference>
<dbReference type="OrthoDB" id="9788818at2"/>
<keyword evidence="6" id="KW-0598">Phosphotransferase system</keyword>
<evidence type="ECO:0000256" key="2">
    <source>
        <dbReference type="ARBA" id="ARBA00022448"/>
    </source>
</evidence>
<gene>
    <name evidence="9" type="ORF">SAMN04489760_11171</name>
</gene>
<evidence type="ECO:0000256" key="3">
    <source>
        <dbReference type="ARBA" id="ARBA00022490"/>
    </source>
</evidence>
<evidence type="ECO:0000259" key="8">
    <source>
        <dbReference type="PROSITE" id="PS51101"/>
    </source>
</evidence>
<keyword evidence="3" id="KW-0963">Cytoplasm</keyword>
<feature type="domain" description="PTS EIIB type-4" evidence="8">
    <location>
        <begin position="3"/>
        <end position="166"/>
    </location>
</feature>
<dbReference type="PROSITE" id="PS51101">
    <property type="entry name" value="PTS_EIIB_TYPE_4"/>
    <property type="match status" value="1"/>
</dbReference>
<keyword evidence="4" id="KW-0762">Sugar transport</keyword>
<dbReference type="InterPro" id="IPR036667">
    <property type="entry name" value="PTS_IIB_sorbose-sp_sf"/>
</dbReference>
<evidence type="ECO:0000256" key="4">
    <source>
        <dbReference type="ARBA" id="ARBA00022597"/>
    </source>
</evidence>